<protein>
    <submittedName>
        <fullName evidence="2">Uncharacterized protein</fullName>
    </submittedName>
</protein>
<feature type="compositionally biased region" description="Low complexity" evidence="1">
    <location>
        <begin position="69"/>
        <end position="87"/>
    </location>
</feature>
<comment type="caution">
    <text evidence="2">The sequence shown here is derived from an EMBL/GenBank/DDBJ whole genome shotgun (WGS) entry which is preliminary data.</text>
</comment>
<evidence type="ECO:0000256" key="1">
    <source>
        <dbReference type="SAM" id="MobiDB-lite"/>
    </source>
</evidence>
<evidence type="ECO:0000313" key="3">
    <source>
        <dbReference type="Proteomes" id="UP001472677"/>
    </source>
</evidence>
<gene>
    <name evidence="2" type="ORF">V6N12_012849</name>
</gene>
<feature type="compositionally biased region" description="Pro residues" evidence="1">
    <location>
        <begin position="88"/>
        <end position="98"/>
    </location>
</feature>
<accession>A0ABR2EFL0</accession>
<reference evidence="2 3" key="1">
    <citation type="journal article" date="2024" name="G3 (Bethesda)">
        <title>Genome assembly of Hibiscus sabdariffa L. provides insights into metabolisms of medicinal natural products.</title>
        <authorList>
            <person name="Kim T."/>
        </authorList>
    </citation>
    <scope>NUCLEOTIDE SEQUENCE [LARGE SCALE GENOMIC DNA]</scope>
    <source>
        <strain evidence="2">TK-2024</strain>
        <tissue evidence="2">Old leaves</tissue>
    </source>
</reference>
<organism evidence="2 3">
    <name type="scientific">Hibiscus sabdariffa</name>
    <name type="common">roselle</name>
    <dbReference type="NCBI Taxonomy" id="183260"/>
    <lineage>
        <taxon>Eukaryota</taxon>
        <taxon>Viridiplantae</taxon>
        <taxon>Streptophyta</taxon>
        <taxon>Embryophyta</taxon>
        <taxon>Tracheophyta</taxon>
        <taxon>Spermatophyta</taxon>
        <taxon>Magnoliopsida</taxon>
        <taxon>eudicotyledons</taxon>
        <taxon>Gunneridae</taxon>
        <taxon>Pentapetalae</taxon>
        <taxon>rosids</taxon>
        <taxon>malvids</taxon>
        <taxon>Malvales</taxon>
        <taxon>Malvaceae</taxon>
        <taxon>Malvoideae</taxon>
        <taxon>Hibiscus</taxon>
    </lineage>
</organism>
<dbReference type="Proteomes" id="UP001472677">
    <property type="component" value="Unassembled WGS sequence"/>
</dbReference>
<feature type="region of interest" description="Disordered" evidence="1">
    <location>
        <begin position="34"/>
        <end position="117"/>
    </location>
</feature>
<name>A0ABR2EFL0_9ROSI</name>
<proteinExistence type="predicted"/>
<evidence type="ECO:0000313" key="2">
    <source>
        <dbReference type="EMBL" id="KAK8560043.1"/>
    </source>
</evidence>
<dbReference type="EMBL" id="JBBPBM010000014">
    <property type="protein sequence ID" value="KAK8560043.1"/>
    <property type="molecule type" value="Genomic_DNA"/>
</dbReference>
<keyword evidence="3" id="KW-1185">Reference proteome</keyword>
<sequence length="117" mass="12528">MYNNDKYTIFRTGWDHKHYMQKMDVADAVPIQVVMPTPAQSEETEAHSPAAATQEEPVGSEPPTPPTAPQGSPSAASAAQGSYAATSNPPPLADPQPSPAHSTETPSLYIMQLRNQL</sequence>